<proteinExistence type="predicted"/>
<name>A0ABP5Z4Y5_9ACTN</name>
<dbReference type="Proteomes" id="UP001501721">
    <property type="component" value="Unassembled WGS sequence"/>
</dbReference>
<accession>A0ABP5Z4Y5</accession>
<evidence type="ECO:0000313" key="3">
    <source>
        <dbReference type="Proteomes" id="UP001501721"/>
    </source>
</evidence>
<protein>
    <submittedName>
        <fullName evidence="2">Uncharacterized protein</fullName>
    </submittedName>
</protein>
<sequence>MGVPGRRNRTRGVRTSLRFRNLRQRKYGSESSGGKSPESLRVPIDTYPWNRSDSAVR</sequence>
<keyword evidence="3" id="KW-1185">Reference proteome</keyword>
<dbReference type="EMBL" id="BAAATL010000021">
    <property type="protein sequence ID" value="GAA2492525.1"/>
    <property type="molecule type" value="Genomic_DNA"/>
</dbReference>
<comment type="caution">
    <text evidence="2">The sequence shown here is derived from an EMBL/GenBank/DDBJ whole genome shotgun (WGS) entry which is preliminary data.</text>
</comment>
<feature type="region of interest" description="Disordered" evidence="1">
    <location>
        <begin position="1"/>
        <end position="57"/>
    </location>
</feature>
<organism evidence="2 3">
    <name type="scientific">Streptomyces graminearus</name>
    <dbReference type="NCBI Taxonomy" id="284030"/>
    <lineage>
        <taxon>Bacteria</taxon>
        <taxon>Bacillati</taxon>
        <taxon>Actinomycetota</taxon>
        <taxon>Actinomycetes</taxon>
        <taxon>Kitasatosporales</taxon>
        <taxon>Streptomycetaceae</taxon>
        <taxon>Streptomyces</taxon>
    </lineage>
</organism>
<evidence type="ECO:0000256" key="1">
    <source>
        <dbReference type="SAM" id="MobiDB-lite"/>
    </source>
</evidence>
<feature type="compositionally biased region" description="Basic residues" evidence="1">
    <location>
        <begin position="1"/>
        <end position="12"/>
    </location>
</feature>
<evidence type="ECO:0000313" key="2">
    <source>
        <dbReference type="EMBL" id="GAA2492525.1"/>
    </source>
</evidence>
<reference evidence="3" key="1">
    <citation type="journal article" date="2019" name="Int. J. Syst. Evol. Microbiol.">
        <title>The Global Catalogue of Microorganisms (GCM) 10K type strain sequencing project: providing services to taxonomists for standard genome sequencing and annotation.</title>
        <authorList>
            <consortium name="The Broad Institute Genomics Platform"/>
            <consortium name="The Broad Institute Genome Sequencing Center for Infectious Disease"/>
            <person name="Wu L."/>
            <person name="Ma J."/>
        </authorList>
    </citation>
    <scope>NUCLEOTIDE SEQUENCE [LARGE SCALE GENOMIC DNA]</scope>
    <source>
        <strain evidence="3">JCM 6923</strain>
    </source>
</reference>
<gene>
    <name evidence="2" type="ORF">GCM10010422_44260</name>
</gene>
<feature type="compositionally biased region" description="Low complexity" evidence="1">
    <location>
        <begin position="29"/>
        <end position="39"/>
    </location>
</feature>